<feature type="non-terminal residue" evidence="2">
    <location>
        <position position="175"/>
    </location>
</feature>
<dbReference type="EMBL" id="JABBHS010000364">
    <property type="protein sequence ID" value="MBU2723930.1"/>
    <property type="molecule type" value="Genomic_DNA"/>
</dbReference>
<evidence type="ECO:0000313" key="3">
    <source>
        <dbReference type="Proteomes" id="UP000887300"/>
    </source>
</evidence>
<organism evidence="2 3">
    <name type="scientific">Acidithiobacillus ferridurans</name>
    <dbReference type="NCBI Taxonomy" id="1232575"/>
    <lineage>
        <taxon>Bacteria</taxon>
        <taxon>Pseudomonadati</taxon>
        <taxon>Pseudomonadota</taxon>
        <taxon>Acidithiobacillia</taxon>
        <taxon>Acidithiobacillales</taxon>
        <taxon>Acidithiobacillaceae</taxon>
        <taxon>Acidithiobacillus</taxon>
    </lineage>
</organism>
<sequence>MSLQPNKPNQESGIAAILLVLAIMALLSTVIALAVAHQDLDSHASLQHDQLVYLQRAQKSLRHWYVSNAGAFDAGGAGSTSPWNASQILAMSGAQVRWNATLFVSGEQCMAAAQGNICYHTLWFAVPDVAGPAPSLNGNNFNPGNAQYVSVSGERIESALYNRSMGQLNNMAATL</sequence>
<comment type="caution">
    <text evidence="2">The sequence shown here is derived from an EMBL/GenBank/DDBJ whole genome shotgun (WGS) entry which is preliminary data.</text>
</comment>
<feature type="transmembrane region" description="Helical" evidence="1">
    <location>
        <begin position="12"/>
        <end position="36"/>
    </location>
</feature>
<keyword evidence="1" id="KW-1133">Transmembrane helix</keyword>
<keyword evidence="1" id="KW-0472">Membrane</keyword>
<gene>
    <name evidence="2" type="ORF">HF568_12110</name>
</gene>
<name>A0A8X8GB01_ACIFI</name>
<keyword evidence="1" id="KW-0812">Transmembrane</keyword>
<dbReference type="Proteomes" id="UP000887300">
    <property type="component" value="Unassembled WGS sequence"/>
</dbReference>
<evidence type="ECO:0000313" key="2">
    <source>
        <dbReference type="EMBL" id="MBU2723930.1"/>
    </source>
</evidence>
<accession>A0A8X8GB01</accession>
<evidence type="ECO:0000256" key="1">
    <source>
        <dbReference type="SAM" id="Phobius"/>
    </source>
</evidence>
<reference evidence="2" key="1">
    <citation type="journal article" date="2021" name="ISME J.">
        <title>Genomic evolution of the class Acidithiobacillia: deep-branching Proteobacteria living in extreme acidic conditions.</title>
        <authorList>
            <person name="Moya-Beltran A."/>
            <person name="Beard S."/>
            <person name="Rojas-Villalobos C."/>
            <person name="Issotta F."/>
            <person name="Gallardo Y."/>
            <person name="Ulloa R."/>
            <person name="Giaveno A."/>
            <person name="Degli Esposti M."/>
            <person name="Johnson D.B."/>
            <person name="Quatrini R."/>
        </authorList>
    </citation>
    <scope>NUCLEOTIDE SEQUENCE</scope>
    <source>
        <strain evidence="2">DSM 583</strain>
    </source>
</reference>
<protein>
    <submittedName>
        <fullName evidence="2">Uncharacterized protein</fullName>
    </submittedName>
</protein>
<dbReference type="AlphaFoldDB" id="A0A8X8GB01"/>
<proteinExistence type="predicted"/>
<dbReference type="RefSeq" id="WP_215890693.1">
    <property type="nucleotide sequence ID" value="NZ_JABBHS010000364.1"/>
</dbReference>